<protein>
    <submittedName>
        <fullName evidence="1">Uncharacterized protein</fullName>
    </submittedName>
</protein>
<gene>
    <name evidence="1" type="ORF">KM842_01830</name>
</gene>
<organism evidence="1 2">
    <name type="scientific">Curtobacterium aetherium</name>
    <dbReference type="NCBI Taxonomy" id="2841594"/>
    <lineage>
        <taxon>Bacteria</taxon>
        <taxon>Bacillati</taxon>
        <taxon>Actinomycetota</taxon>
        <taxon>Actinomycetes</taxon>
        <taxon>Micrococcales</taxon>
        <taxon>Microbacteriaceae</taxon>
        <taxon>Curtobacterium</taxon>
    </lineage>
</organism>
<dbReference type="EMBL" id="CP076544">
    <property type="protein sequence ID" value="QWS33970.1"/>
    <property type="molecule type" value="Genomic_DNA"/>
</dbReference>
<dbReference type="Proteomes" id="UP000681794">
    <property type="component" value="Chromosome"/>
</dbReference>
<proteinExistence type="predicted"/>
<sequence>MRRRTRRARRATRTAAALAVLLGGAGVTHFTRPRHYDRSVPEALPPRTTTLASGLAELGIAAGLLVPATRRGAGWAAVALFLAVFPANVKMAADLLDSPRSTRTMRLVSVLRLPLQAPLVVWSLRVARHAARR</sequence>
<reference evidence="1" key="1">
    <citation type="submission" date="2021-06" db="EMBL/GenBank/DDBJ databases">
        <authorList>
            <person name="Ellington A.J."/>
            <person name="Bryan N.C."/>
            <person name="Christner B.C."/>
            <person name="Reisch C.R."/>
        </authorList>
    </citation>
    <scope>NUCLEOTIDE SEQUENCE</scope>
    <source>
        <strain evidence="1">L6-1</strain>
    </source>
</reference>
<evidence type="ECO:0000313" key="1">
    <source>
        <dbReference type="EMBL" id="QWS33970.1"/>
    </source>
</evidence>
<name>A0ACD1E4Z1_9MICO</name>
<evidence type="ECO:0000313" key="2">
    <source>
        <dbReference type="Proteomes" id="UP000681794"/>
    </source>
</evidence>
<keyword evidence="2" id="KW-1185">Reference proteome</keyword>
<accession>A0ACD1E4Z1</accession>